<keyword evidence="2" id="KW-1185">Reference proteome</keyword>
<proteinExistence type="predicted"/>
<dbReference type="eggNOG" id="ENOG502S2HK">
    <property type="taxonomic scope" value="Eukaryota"/>
</dbReference>
<dbReference type="GO" id="GO:0005777">
    <property type="term" value="C:peroxisome"/>
    <property type="evidence" value="ECO:0007669"/>
    <property type="project" value="EnsemblFungi"/>
</dbReference>
<dbReference type="GeneID" id="96901439"/>
<name>G0V913_NAUCA</name>
<dbReference type="HOGENOM" id="CLU_148825_0_0_1"/>
<reference evidence="1 2" key="1">
    <citation type="journal article" date="2011" name="Proc. Natl. Acad. Sci. U.S.A.">
        <title>Evolutionary erosion of yeast sex chromosomes by mating-type switching accidents.</title>
        <authorList>
            <person name="Gordon J.L."/>
            <person name="Armisen D."/>
            <person name="Proux-Wera E."/>
            <person name="Oheigeartaigh S.S."/>
            <person name="Byrne K.P."/>
            <person name="Wolfe K.H."/>
        </authorList>
    </citation>
    <scope>NUCLEOTIDE SEQUENCE [LARGE SCALE GENOMIC DNA]</scope>
    <source>
        <strain evidence="2">ATCC 76901 / BCRC 22586 / CBS 4309 / NBRC 1992 / NRRL Y-12630</strain>
    </source>
</reference>
<dbReference type="KEGG" id="ncs:NCAS_0A14040"/>
<dbReference type="PANTHER" id="PTHR28048">
    <property type="entry name" value="ACR195WP"/>
    <property type="match status" value="1"/>
</dbReference>
<dbReference type="GO" id="GO:0015035">
    <property type="term" value="F:protein-disulfide reductase activity"/>
    <property type="evidence" value="ECO:0007669"/>
    <property type="project" value="EnsemblFungi"/>
</dbReference>
<evidence type="ECO:0000313" key="1">
    <source>
        <dbReference type="EMBL" id="CCC67962.1"/>
    </source>
</evidence>
<dbReference type="RefSeq" id="XP_003674342.1">
    <property type="nucleotide sequence ID" value="XM_003674294.1"/>
</dbReference>
<dbReference type="GO" id="GO:0051131">
    <property type="term" value="P:chaperone-mediated protein complex assembly"/>
    <property type="evidence" value="ECO:0007669"/>
    <property type="project" value="EnsemblFungi"/>
</dbReference>
<sequence>MSNILSVFNPPQQRDLDESETLDCLPCQVMNSMLALGFGSYLVSGRAFKYSTKDTKAGISLKQFEKSNPLWWKSSVKGFGAGLIVYGIVRGTEGWVWNKEKKYQPLS</sequence>
<dbReference type="GO" id="GO:0005743">
    <property type="term" value="C:mitochondrial inner membrane"/>
    <property type="evidence" value="ECO:0007669"/>
    <property type="project" value="EnsemblFungi"/>
</dbReference>
<evidence type="ECO:0000313" key="2">
    <source>
        <dbReference type="Proteomes" id="UP000001640"/>
    </source>
</evidence>
<dbReference type="AlphaFoldDB" id="G0V913"/>
<organism evidence="1 2">
    <name type="scientific">Naumovozyma castellii</name>
    <name type="common">Yeast</name>
    <name type="synonym">Saccharomyces castellii</name>
    <dbReference type="NCBI Taxonomy" id="27288"/>
    <lineage>
        <taxon>Eukaryota</taxon>
        <taxon>Fungi</taxon>
        <taxon>Dikarya</taxon>
        <taxon>Ascomycota</taxon>
        <taxon>Saccharomycotina</taxon>
        <taxon>Saccharomycetes</taxon>
        <taxon>Saccharomycetales</taxon>
        <taxon>Saccharomycetaceae</taxon>
        <taxon>Naumovozyma</taxon>
    </lineage>
</organism>
<gene>
    <name evidence="1" type="primary">NCAS0A14040</name>
    <name evidence="1" type="ordered locus">NCAS_0A14040</name>
</gene>
<dbReference type="FunCoup" id="G0V913">
    <property type="interactions" value="30"/>
</dbReference>
<dbReference type="PANTHER" id="PTHR28048:SF1">
    <property type="entry name" value="ACR195WP"/>
    <property type="match status" value="1"/>
</dbReference>
<protein>
    <recommendedName>
        <fullName evidence="3">DUF4536 domain-containing protein</fullName>
    </recommendedName>
</protein>
<dbReference type="EMBL" id="HE576752">
    <property type="protein sequence ID" value="CCC67962.1"/>
    <property type="molecule type" value="Genomic_DNA"/>
</dbReference>
<dbReference type="OMA" id="EGWLWNK"/>
<reference key="2">
    <citation type="submission" date="2011-08" db="EMBL/GenBank/DDBJ databases">
        <title>Genome sequence of Naumovozyma castellii.</title>
        <authorList>
            <person name="Gordon J.L."/>
            <person name="Armisen D."/>
            <person name="Proux-Wera E."/>
            <person name="OhEigeartaigh S.S."/>
            <person name="Byrne K.P."/>
            <person name="Wolfe K.H."/>
        </authorList>
    </citation>
    <scope>NUCLEOTIDE SEQUENCE</scope>
    <source>
        <strain>Type strain:CBS 4309</strain>
    </source>
</reference>
<dbReference type="Proteomes" id="UP000001640">
    <property type="component" value="Chromosome 1"/>
</dbReference>
<dbReference type="GO" id="GO:0006457">
    <property type="term" value="P:protein folding"/>
    <property type="evidence" value="ECO:0007669"/>
    <property type="project" value="EnsemblFungi"/>
</dbReference>
<dbReference type="InterPro" id="IPR053092">
    <property type="entry name" value="Mitochondrial_unc_protein"/>
</dbReference>
<accession>G0V913</accession>
<dbReference type="InParanoid" id="G0V913"/>
<evidence type="ECO:0008006" key="3">
    <source>
        <dbReference type="Google" id="ProtNLM"/>
    </source>
</evidence>
<dbReference type="OrthoDB" id="4083608at2759"/>